<protein>
    <recommendedName>
        <fullName evidence="3">DUF4279 domain-containing protein</fullName>
    </recommendedName>
</protein>
<name>A0A2S5KSM0_9PROT</name>
<dbReference type="AlphaFoldDB" id="A0A2S5KSM0"/>
<accession>A0A2S5KSM0</accession>
<reference evidence="1 2" key="1">
    <citation type="submission" date="2018-02" db="EMBL/GenBank/DDBJ databases">
        <title>novel marine gammaproteobacteria from coastal saline agro ecosystem.</title>
        <authorList>
            <person name="Krishnan R."/>
            <person name="Ramesh Kumar N."/>
        </authorList>
    </citation>
    <scope>NUCLEOTIDE SEQUENCE [LARGE SCALE GENOMIC DNA]</scope>
    <source>
        <strain evidence="1 2">228</strain>
    </source>
</reference>
<dbReference type="EMBL" id="PRLP01000027">
    <property type="protein sequence ID" value="PPC77713.1"/>
    <property type="molecule type" value="Genomic_DNA"/>
</dbReference>
<comment type="caution">
    <text evidence="1">The sequence shown here is derived from an EMBL/GenBank/DDBJ whole genome shotgun (WGS) entry which is preliminary data.</text>
</comment>
<dbReference type="Proteomes" id="UP000238196">
    <property type="component" value="Unassembled WGS sequence"/>
</dbReference>
<organism evidence="1 2">
    <name type="scientific">Proteobacteria bacterium 228</name>
    <dbReference type="NCBI Taxonomy" id="2083153"/>
    <lineage>
        <taxon>Bacteria</taxon>
        <taxon>Pseudomonadati</taxon>
        <taxon>Pseudomonadota</taxon>
    </lineage>
</organism>
<gene>
    <name evidence="1" type="ORF">C4K68_09030</name>
</gene>
<dbReference type="Pfam" id="PF14106">
    <property type="entry name" value="DUF4279"/>
    <property type="match status" value="1"/>
</dbReference>
<sequence>MKEQMEELILRIRIEGADHSAEELDRIVGVKSSYSWEKGGHYKNLPTPRIRSGWQYEHTQEYTYDINLDNYVSSFLNQFNKEGVAQLSDGCMKMLSIIFYSENRPATFLSRHILELLVEMKLDLDIQVYNFLRS</sequence>
<proteinExistence type="predicted"/>
<evidence type="ECO:0000313" key="2">
    <source>
        <dbReference type="Proteomes" id="UP000238196"/>
    </source>
</evidence>
<evidence type="ECO:0008006" key="3">
    <source>
        <dbReference type="Google" id="ProtNLM"/>
    </source>
</evidence>
<dbReference type="InterPro" id="IPR025459">
    <property type="entry name" value="DUF4279"/>
</dbReference>
<evidence type="ECO:0000313" key="1">
    <source>
        <dbReference type="EMBL" id="PPC77713.1"/>
    </source>
</evidence>